<dbReference type="EMBL" id="JAIWYP010000008">
    <property type="protein sequence ID" value="KAH3790606.1"/>
    <property type="molecule type" value="Genomic_DNA"/>
</dbReference>
<reference evidence="1" key="1">
    <citation type="journal article" date="2019" name="bioRxiv">
        <title>The Genome of the Zebra Mussel, Dreissena polymorpha: A Resource for Invasive Species Research.</title>
        <authorList>
            <person name="McCartney M.A."/>
            <person name="Auch B."/>
            <person name="Kono T."/>
            <person name="Mallez S."/>
            <person name="Zhang Y."/>
            <person name="Obille A."/>
            <person name="Becker A."/>
            <person name="Abrahante J.E."/>
            <person name="Garbe J."/>
            <person name="Badalamenti J.P."/>
            <person name="Herman A."/>
            <person name="Mangelson H."/>
            <person name="Liachko I."/>
            <person name="Sullivan S."/>
            <person name="Sone E.D."/>
            <person name="Koren S."/>
            <person name="Silverstein K.A.T."/>
            <person name="Beckman K.B."/>
            <person name="Gohl D.M."/>
        </authorList>
    </citation>
    <scope>NUCLEOTIDE SEQUENCE</scope>
    <source>
        <strain evidence="1">Duluth1</strain>
        <tissue evidence="1">Whole animal</tissue>
    </source>
</reference>
<reference evidence="1" key="2">
    <citation type="submission" date="2020-11" db="EMBL/GenBank/DDBJ databases">
        <authorList>
            <person name="McCartney M.A."/>
            <person name="Auch B."/>
            <person name="Kono T."/>
            <person name="Mallez S."/>
            <person name="Becker A."/>
            <person name="Gohl D.M."/>
            <person name="Silverstein K.A.T."/>
            <person name="Koren S."/>
            <person name="Bechman K.B."/>
            <person name="Herman A."/>
            <person name="Abrahante J.E."/>
            <person name="Garbe J."/>
        </authorList>
    </citation>
    <scope>NUCLEOTIDE SEQUENCE</scope>
    <source>
        <strain evidence="1">Duluth1</strain>
        <tissue evidence="1">Whole animal</tissue>
    </source>
</reference>
<accession>A0A9D4F3D5</accession>
<evidence type="ECO:0000313" key="2">
    <source>
        <dbReference type="Proteomes" id="UP000828390"/>
    </source>
</evidence>
<organism evidence="1 2">
    <name type="scientific">Dreissena polymorpha</name>
    <name type="common">Zebra mussel</name>
    <name type="synonym">Mytilus polymorpha</name>
    <dbReference type="NCBI Taxonomy" id="45954"/>
    <lineage>
        <taxon>Eukaryota</taxon>
        <taxon>Metazoa</taxon>
        <taxon>Spiralia</taxon>
        <taxon>Lophotrochozoa</taxon>
        <taxon>Mollusca</taxon>
        <taxon>Bivalvia</taxon>
        <taxon>Autobranchia</taxon>
        <taxon>Heteroconchia</taxon>
        <taxon>Euheterodonta</taxon>
        <taxon>Imparidentia</taxon>
        <taxon>Neoheterodontei</taxon>
        <taxon>Myida</taxon>
        <taxon>Dreissenoidea</taxon>
        <taxon>Dreissenidae</taxon>
        <taxon>Dreissena</taxon>
    </lineage>
</organism>
<evidence type="ECO:0000313" key="1">
    <source>
        <dbReference type="EMBL" id="KAH3790606.1"/>
    </source>
</evidence>
<proteinExistence type="predicted"/>
<protein>
    <submittedName>
        <fullName evidence="1">Uncharacterized protein</fullName>
    </submittedName>
</protein>
<sequence>MSSDLVSVCWAGPDSVAVATEDGCIHLLEVLQKTPKSPAIFDNSEKGMILYVHQFVPF</sequence>
<comment type="caution">
    <text evidence="1">The sequence shown here is derived from an EMBL/GenBank/DDBJ whole genome shotgun (WGS) entry which is preliminary data.</text>
</comment>
<dbReference type="AlphaFoldDB" id="A0A9D4F3D5"/>
<dbReference type="Proteomes" id="UP000828390">
    <property type="component" value="Unassembled WGS sequence"/>
</dbReference>
<gene>
    <name evidence="1" type="ORF">DPMN_168810</name>
</gene>
<keyword evidence="2" id="KW-1185">Reference proteome</keyword>
<name>A0A9D4F3D5_DREPO</name>